<dbReference type="InterPro" id="IPR001841">
    <property type="entry name" value="Znf_RING"/>
</dbReference>
<dbReference type="Pfam" id="PF00097">
    <property type="entry name" value="zf-C3HC4"/>
    <property type="match status" value="1"/>
</dbReference>
<dbReference type="EC" id="2.3.2.31" evidence="6"/>
<keyword evidence="12" id="KW-0862">Zinc</keyword>
<dbReference type="PROSITE" id="PS00518">
    <property type="entry name" value="ZF_RING_1"/>
    <property type="match status" value="1"/>
</dbReference>
<gene>
    <name evidence="17" type="ORF">V6N12_071326</name>
</gene>
<feature type="region of interest" description="Disordered" evidence="14">
    <location>
        <begin position="54"/>
        <end position="88"/>
    </location>
</feature>
<evidence type="ECO:0000256" key="7">
    <source>
        <dbReference type="ARBA" id="ARBA00022679"/>
    </source>
</evidence>
<accession>A0ABR2FJH7</accession>
<dbReference type="InterPro" id="IPR013083">
    <property type="entry name" value="Znf_RING/FYVE/PHD"/>
</dbReference>
<reference evidence="17 18" key="1">
    <citation type="journal article" date="2024" name="G3 (Bethesda)">
        <title>Genome assembly of Hibiscus sabdariffa L. provides insights into metabolisms of medicinal natural products.</title>
        <authorList>
            <person name="Kim T."/>
        </authorList>
    </citation>
    <scope>NUCLEOTIDE SEQUENCE [LARGE SCALE GENOMIC DNA]</scope>
    <source>
        <strain evidence="17">TK-2024</strain>
        <tissue evidence="17">Old leaves</tissue>
    </source>
</reference>
<comment type="similarity">
    <text evidence="5">Belongs to the RBR family. Ariadne subfamily.</text>
</comment>
<evidence type="ECO:0000256" key="13">
    <source>
        <dbReference type="PROSITE-ProRule" id="PRU00175"/>
    </source>
</evidence>
<dbReference type="Pfam" id="PF01485">
    <property type="entry name" value="IBR"/>
    <property type="match status" value="2"/>
</dbReference>
<keyword evidence="10 13" id="KW-0863">Zinc-finger</keyword>
<protein>
    <recommendedName>
        <fullName evidence="6">RBR-type E3 ubiquitin transferase</fullName>
        <ecNumber evidence="6">2.3.2.31</ecNumber>
    </recommendedName>
</protein>
<dbReference type="CDD" id="cd22584">
    <property type="entry name" value="Rcat_RBR_unk"/>
    <property type="match status" value="1"/>
</dbReference>
<name>A0ABR2FJH7_9ROSI</name>
<dbReference type="CDD" id="cd22582">
    <property type="entry name" value="BRcat_RBR_unk"/>
    <property type="match status" value="1"/>
</dbReference>
<comment type="cofactor">
    <cofactor evidence="2">
        <name>Zn(2+)</name>
        <dbReference type="ChEBI" id="CHEBI:29105"/>
    </cofactor>
</comment>
<comment type="catalytic activity">
    <reaction evidence="1">
        <text>[E2 ubiquitin-conjugating enzyme]-S-ubiquitinyl-L-cysteine + [acceptor protein]-L-lysine = [E2 ubiquitin-conjugating enzyme]-L-cysteine + [acceptor protein]-N(6)-ubiquitinyl-L-lysine.</text>
        <dbReference type="EC" id="2.3.2.31"/>
    </reaction>
</comment>
<comment type="pathway">
    <text evidence="4">Protein modification; protein ubiquitination.</text>
</comment>
<evidence type="ECO:0000256" key="4">
    <source>
        <dbReference type="ARBA" id="ARBA00004906"/>
    </source>
</evidence>
<feature type="compositionally biased region" description="Basic and acidic residues" evidence="14">
    <location>
        <begin position="79"/>
        <end position="88"/>
    </location>
</feature>
<comment type="function">
    <text evidence="3">Might act as an E3 ubiquitin-protein ligase, or as part of E3 complex, which accepts ubiquitin from specific E2 ubiquitin-conjugating enzymes and then transfers it to substrates.</text>
</comment>
<dbReference type="SUPFAM" id="SSF57850">
    <property type="entry name" value="RING/U-box"/>
    <property type="match status" value="3"/>
</dbReference>
<proteinExistence type="inferred from homology"/>
<dbReference type="InterPro" id="IPR044066">
    <property type="entry name" value="TRIAD_supradom"/>
</dbReference>
<dbReference type="Gene3D" id="1.20.120.1750">
    <property type="match status" value="1"/>
</dbReference>
<evidence type="ECO:0000256" key="3">
    <source>
        <dbReference type="ARBA" id="ARBA00003976"/>
    </source>
</evidence>
<keyword evidence="9" id="KW-0677">Repeat</keyword>
<evidence type="ECO:0000256" key="2">
    <source>
        <dbReference type="ARBA" id="ARBA00001947"/>
    </source>
</evidence>
<sequence>MAKASSYFDSAGEIYWSALYGNELEDLEDLDAKLAEELQFQETIWLSGKENILSSSSSSSSSSTSRTTDTQATYWMPEQKPRRSAKESGESSRSYCEICVDRKERHQMFTILGCSHSFCVDCISTYVKTRLEQHITIIMCPGEDCGVLLELEACRPWLPKEVIDRWEDLLCEELLCATAGRLYCPFKECSVLLLNDNQGEVIAETECPNCHRLFCTQCNVPWHPGMNCEEYQKLSEDERGTDDLMVRNLAKEKKWRNCPSCRFIVERTEGCPHMTCRCKYQFCYACGAEWTPNHGGCRGLALARPT</sequence>
<dbReference type="Proteomes" id="UP001472677">
    <property type="component" value="Unassembled WGS sequence"/>
</dbReference>
<dbReference type="InterPro" id="IPR002867">
    <property type="entry name" value="IBR_dom"/>
</dbReference>
<dbReference type="PANTHER" id="PTHR11685">
    <property type="entry name" value="RBR FAMILY RING FINGER AND IBR DOMAIN-CONTAINING"/>
    <property type="match status" value="1"/>
</dbReference>
<feature type="domain" description="RING-type" evidence="16">
    <location>
        <begin position="92"/>
        <end position="301"/>
    </location>
</feature>
<dbReference type="InterPro" id="IPR031127">
    <property type="entry name" value="E3_UB_ligase_RBR"/>
</dbReference>
<dbReference type="Gene3D" id="3.30.40.10">
    <property type="entry name" value="Zinc/RING finger domain, C3HC4 (zinc finger)"/>
    <property type="match status" value="1"/>
</dbReference>
<evidence type="ECO:0000313" key="18">
    <source>
        <dbReference type="Proteomes" id="UP001472677"/>
    </source>
</evidence>
<feature type="domain" description="RING-type" evidence="15">
    <location>
        <begin position="96"/>
        <end position="141"/>
    </location>
</feature>
<keyword evidence="11" id="KW-0833">Ubl conjugation pathway</keyword>
<dbReference type="PROSITE" id="PS50089">
    <property type="entry name" value="ZF_RING_2"/>
    <property type="match status" value="1"/>
</dbReference>
<dbReference type="EMBL" id="JBBPBM010000006">
    <property type="protein sequence ID" value="KAK8581084.1"/>
    <property type="molecule type" value="Genomic_DNA"/>
</dbReference>
<feature type="compositionally biased region" description="Low complexity" evidence="14">
    <location>
        <begin position="54"/>
        <end position="65"/>
    </location>
</feature>
<keyword evidence="7" id="KW-0808">Transferase</keyword>
<evidence type="ECO:0000256" key="9">
    <source>
        <dbReference type="ARBA" id="ARBA00022737"/>
    </source>
</evidence>
<evidence type="ECO:0000256" key="12">
    <source>
        <dbReference type="ARBA" id="ARBA00022833"/>
    </source>
</evidence>
<evidence type="ECO:0000313" key="17">
    <source>
        <dbReference type="EMBL" id="KAK8581084.1"/>
    </source>
</evidence>
<keyword evidence="18" id="KW-1185">Reference proteome</keyword>
<evidence type="ECO:0000256" key="8">
    <source>
        <dbReference type="ARBA" id="ARBA00022723"/>
    </source>
</evidence>
<evidence type="ECO:0000256" key="14">
    <source>
        <dbReference type="SAM" id="MobiDB-lite"/>
    </source>
</evidence>
<keyword evidence="8" id="KW-0479">Metal-binding</keyword>
<evidence type="ECO:0000256" key="1">
    <source>
        <dbReference type="ARBA" id="ARBA00001798"/>
    </source>
</evidence>
<evidence type="ECO:0000256" key="10">
    <source>
        <dbReference type="ARBA" id="ARBA00022771"/>
    </source>
</evidence>
<evidence type="ECO:0000259" key="16">
    <source>
        <dbReference type="PROSITE" id="PS51873"/>
    </source>
</evidence>
<evidence type="ECO:0000256" key="11">
    <source>
        <dbReference type="ARBA" id="ARBA00022786"/>
    </source>
</evidence>
<dbReference type="InterPro" id="IPR017907">
    <property type="entry name" value="Znf_RING_CS"/>
</dbReference>
<dbReference type="SMART" id="SM00647">
    <property type="entry name" value="IBR"/>
    <property type="match status" value="2"/>
</dbReference>
<comment type="caution">
    <text evidence="17">The sequence shown here is derived from an EMBL/GenBank/DDBJ whole genome shotgun (WGS) entry which is preliminary data.</text>
</comment>
<dbReference type="InterPro" id="IPR018957">
    <property type="entry name" value="Znf_C3HC4_RING-type"/>
</dbReference>
<evidence type="ECO:0000259" key="15">
    <source>
        <dbReference type="PROSITE" id="PS50089"/>
    </source>
</evidence>
<evidence type="ECO:0000256" key="5">
    <source>
        <dbReference type="ARBA" id="ARBA00005884"/>
    </source>
</evidence>
<organism evidence="17 18">
    <name type="scientific">Hibiscus sabdariffa</name>
    <name type="common">roselle</name>
    <dbReference type="NCBI Taxonomy" id="183260"/>
    <lineage>
        <taxon>Eukaryota</taxon>
        <taxon>Viridiplantae</taxon>
        <taxon>Streptophyta</taxon>
        <taxon>Embryophyta</taxon>
        <taxon>Tracheophyta</taxon>
        <taxon>Spermatophyta</taxon>
        <taxon>Magnoliopsida</taxon>
        <taxon>eudicotyledons</taxon>
        <taxon>Gunneridae</taxon>
        <taxon>Pentapetalae</taxon>
        <taxon>rosids</taxon>
        <taxon>malvids</taxon>
        <taxon>Malvales</taxon>
        <taxon>Malvaceae</taxon>
        <taxon>Malvoideae</taxon>
        <taxon>Hibiscus</taxon>
    </lineage>
</organism>
<evidence type="ECO:0000256" key="6">
    <source>
        <dbReference type="ARBA" id="ARBA00012251"/>
    </source>
</evidence>
<dbReference type="PROSITE" id="PS51873">
    <property type="entry name" value="TRIAD"/>
    <property type="match status" value="1"/>
</dbReference>